<dbReference type="InterPro" id="IPR001227">
    <property type="entry name" value="Ac_transferase_dom_sf"/>
</dbReference>
<keyword evidence="3" id="KW-1185">Reference proteome</keyword>
<proteinExistence type="predicted"/>
<dbReference type="RefSeq" id="WP_110258051.1">
    <property type="nucleotide sequence ID" value="NZ_QJKB01000017.1"/>
</dbReference>
<evidence type="ECO:0000313" key="3">
    <source>
        <dbReference type="Proteomes" id="UP000247792"/>
    </source>
</evidence>
<keyword evidence="2" id="KW-0808">Transferase</keyword>
<protein>
    <submittedName>
        <fullName evidence="2">[acyl-carrier-protein] S-malonyltransferase</fullName>
    </submittedName>
</protein>
<dbReference type="SMART" id="SM00827">
    <property type="entry name" value="PKS_AT"/>
    <property type="match status" value="1"/>
</dbReference>
<dbReference type="PANTHER" id="PTHR42681">
    <property type="entry name" value="MALONYL-COA-ACYL CARRIER PROTEIN TRANSACYLASE, MITOCHONDRIAL"/>
    <property type="match status" value="1"/>
</dbReference>
<dbReference type="AlphaFoldDB" id="A0A318IQ57"/>
<dbReference type="GO" id="GO:0004314">
    <property type="term" value="F:[acyl-carrier-protein] S-malonyltransferase activity"/>
    <property type="evidence" value="ECO:0007669"/>
    <property type="project" value="TreeGrafter"/>
</dbReference>
<dbReference type="EMBL" id="QJKB01000017">
    <property type="protein sequence ID" value="PXX37274.1"/>
    <property type="molecule type" value="Genomic_DNA"/>
</dbReference>
<gene>
    <name evidence="2" type="ORF">DFR42_11737</name>
</gene>
<dbReference type="OrthoDB" id="9808564at2"/>
<reference evidence="2 3" key="1">
    <citation type="submission" date="2018-05" db="EMBL/GenBank/DDBJ databases">
        <title>Genomic Encyclopedia of Type Strains, Phase IV (KMG-IV): sequencing the most valuable type-strain genomes for metagenomic binning, comparative biology and taxonomic classification.</title>
        <authorList>
            <person name="Goeker M."/>
        </authorList>
    </citation>
    <scope>NUCLEOTIDE SEQUENCE [LARGE SCALE GENOMIC DNA]</scope>
    <source>
        <strain evidence="2 3">DSM 19792</strain>
    </source>
</reference>
<dbReference type="InterPro" id="IPR050858">
    <property type="entry name" value="Mal-CoA-ACP_Trans/PKS_FabD"/>
</dbReference>
<dbReference type="GO" id="GO:0006633">
    <property type="term" value="P:fatty acid biosynthetic process"/>
    <property type="evidence" value="ECO:0007669"/>
    <property type="project" value="TreeGrafter"/>
</dbReference>
<comment type="caution">
    <text evidence="2">The sequence shown here is derived from an EMBL/GenBank/DDBJ whole genome shotgun (WGS) entry which is preliminary data.</text>
</comment>
<dbReference type="SUPFAM" id="SSF52151">
    <property type="entry name" value="FabD/lysophospholipase-like"/>
    <property type="match status" value="1"/>
</dbReference>
<dbReference type="PANTHER" id="PTHR42681:SF6">
    <property type="entry name" value="BLL0263 PROTEIN"/>
    <property type="match status" value="1"/>
</dbReference>
<organism evidence="2 3">
    <name type="scientific">Undibacterium pigrum</name>
    <dbReference type="NCBI Taxonomy" id="401470"/>
    <lineage>
        <taxon>Bacteria</taxon>
        <taxon>Pseudomonadati</taxon>
        <taxon>Pseudomonadota</taxon>
        <taxon>Betaproteobacteria</taxon>
        <taxon>Burkholderiales</taxon>
        <taxon>Oxalobacteraceae</taxon>
        <taxon>Undibacterium</taxon>
    </lineage>
</organism>
<dbReference type="InterPro" id="IPR014043">
    <property type="entry name" value="Acyl_transferase_dom"/>
</dbReference>
<dbReference type="GO" id="GO:0005829">
    <property type="term" value="C:cytosol"/>
    <property type="evidence" value="ECO:0007669"/>
    <property type="project" value="TreeGrafter"/>
</dbReference>
<feature type="domain" description="Malonyl-CoA:ACP transacylase (MAT)" evidence="1">
    <location>
        <begin position="7"/>
        <end position="295"/>
    </location>
</feature>
<name>A0A318IQ57_9BURK</name>
<accession>A0A318IQ57</accession>
<sequence length="311" mass="33283">MNKFALLCPGQGAQSVDMFALANQHMQAASFLHGVLNRKIGQHTLADALSSPDLLFENRYAQPLIVAATLANWLALRDNLPQPDLIAGYSIGEIAAHAVSASMDAQAALQLATTRASLMQACVHDPQRMLAVSGVAIADIEKFAASHDLHVAIITADNKAIIAGLAEHISAAIPEIARLPGHDITRTEIAVHIASHTPLMLAAVPGFAQALNDTPMHETSVPVLAGINAEKVTEPAIIRSSLLAQLTRTIQWHACMDALAENGISYVLELGPGSALSKMLQTRHPHIACRSIADFRSLDGVIQWIRRQNEN</sequence>
<dbReference type="Gene3D" id="3.40.366.10">
    <property type="entry name" value="Malonyl-Coenzyme A Acyl Carrier Protein, domain 2"/>
    <property type="match status" value="1"/>
</dbReference>
<evidence type="ECO:0000313" key="2">
    <source>
        <dbReference type="EMBL" id="PXX37274.1"/>
    </source>
</evidence>
<dbReference type="Gene3D" id="3.30.70.250">
    <property type="entry name" value="Malonyl-CoA ACP transacylase, ACP-binding"/>
    <property type="match status" value="1"/>
</dbReference>
<dbReference type="InterPro" id="IPR016035">
    <property type="entry name" value="Acyl_Trfase/lysoPLipase"/>
</dbReference>
<dbReference type="Pfam" id="PF00698">
    <property type="entry name" value="Acyl_transf_1"/>
    <property type="match status" value="1"/>
</dbReference>
<dbReference type="Proteomes" id="UP000247792">
    <property type="component" value="Unassembled WGS sequence"/>
</dbReference>
<evidence type="ECO:0000259" key="1">
    <source>
        <dbReference type="SMART" id="SM00827"/>
    </source>
</evidence>